<keyword evidence="3" id="KW-1185">Reference proteome</keyword>
<reference evidence="2 3" key="1">
    <citation type="submission" date="2024-09" db="EMBL/GenBank/DDBJ databases">
        <authorList>
            <person name="Sun Q."/>
            <person name="Mori K."/>
        </authorList>
    </citation>
    <scope>NUCLEOTIDE SEQUENCE [LARGE SCALE GENOMIC DNA]</scope>
    <source>
        <strain evidence="2 3">JCM 3331</strain>
    </source>
</reference>
<accession>A0ABV5RHS0</accession>
<protein>
    <submittedName>
        <fullName evidence="2">DUF4240 domain-containing protein</fullName>
    </submittedName>
</protein>
<dbReference type="Pfam" id="PF14024">
    <property type="entry name" value="DUF4240"/>
    <property type="match status" value="1"/>
</dbReference>
<sequence>MNLEKFWELVETCRRQTESRDARLAWLREDLSRRPLEEIVEFQMCLDQVTRQAFTWELVAAAERIFGGRCSDDDFCYFGLWMVGLGKEAFGRAVLDPDALADTSDVLRLTGRTWRSWGDDWPGWESLDYVALEAFGLVTGDPDECGDAFYAAVRTRRGEHAVGQGPAGKRWNVWDEEEAARRLPRLSVMFPLSADA</sequence>
<proteinExistence type="predicted"/>
<evidence type="ECO:0000313" key="3">
    <source>
        <dbReference type="Proteomes" id="UP001589710"/>
    </source>
</evidence>
<evidence type="ECO:0000259" key="1">
    <source>
        <dbReference type="Pfam" id="PF14024"/>
    </source>
</evidence>
<dbReference type="InterPro" id="IPR025334">
    <property type="entry name" value="DUF4240"/>
</dbReference>
<organism evidence="2 3">
    <name type="scientific">Streptomyces yanii</name>
    <dbReference type="NCBI Taxonomy" id="78510"/>
    <lineage>
        <taxon>Bacteria</taxon>
        <taxon>Bacillati</taxon>
        <taxon>Actinomycetota</taxon>
        <taxon>Actinomycetes</taxon>
        <taxon>Kitasatosporales</taxon>
        <taxon>Streptomycetaceae</taxon>
        <taxon>Streptomyces</taxon>
    </lineage>
</organism>
<gene>
    <name evidence="2" type="ORF">ACFFTL_35320</name>
</gene>
<name>A0ABV5RHS0_9ACTN</name>
<evidence type="ECO:0000313" key="2">
    <source>
        <dbReference type="EMBL" id="MFB9577405.1"/>
    </source>
</evidence>
<dbReference type="EMBL" id="JBHMCG010000145">
    <property type="protein sequence ID" value="MFB9577405.1"/>
    <property type="molecule type" value="Genomic_DNA"/>
</dbReference>
<comment type="caution">
    <text evidence="2">The sequence shown here is derived from an EMBL/GenBank/DDBJ whole genome shotgun (WGS) entry which is preliminary data.</text>
</comment>
<dbReference type="Proteomes" id="UP001589710">
    <property type="component" value="Unassembled WGS sequence"/>
</dbReference>
<dbReference type="RefSeq" id="WP_345513404.1">
    <property type="nucleotide sequence ID" value="NZ_BAAAXD010000022.1"/>
</dbReference>
<feature type="domain" description="DUF4240" evidence="1">
    <location>
        <begin position="1"/>
        <end position="135"/>
    </location>
</feature>